<name>S8CPP1_9LAMI</name>
<evidence type="ECO:0000313" key="2">
    <source>
        <dbReference type="EMBL" id="EPS68715.1"/>
    </source>
</evidence>
<feature type="non-terminal residue" evidence="2">
    <location>
        <position position="86"/>
    </location>
</feature>
<accession>S8CPP1</accession>
<evidence type="ECO:0000256" key="1">
    <source>
        <dbReference type="SAM" id="MobiDB-lite"/>
    </source>
</evidence>
<dbReference type="Proteomes" id="UP000015453">
    <property type="component" value="Unassembled WGS sequence"/>
</dbReference>
<sequence>GSRIGHQSLRRSESGHRRPTSQLQHCVLGSTAPPIAVAREESSGELAARRRRRIAVSAVAAAPTSAAGDVPPLRVRCQMHPHLLYI</sequence>
<feature type="non-terminal residue" evidence="2">
    <location>
        <position position="1"/>
    </location>
</feature>
<dbReference type="AlphaFoldDB" id="S8CPP1"/>
<reference evidence="2 3" key="1">
    <citation type="journal article" date="2013" name="BMC Genomics">
        <title>The miniature genome of a carnivorous plant Genlisea aurea contains a low number of genes and short non-coding sequences.</title>
        <authorList>
            <person name="Leushkin E.V."/>
            <person name="Sutormin R.A."/>
            <person name="Nabieva E.R."/>
            <person name="Penin A.A."/>
            <person name="Kondrashov A.S."/>
            <person name="Logacheva M.D."/>
        </authorList>
    </citation>
    <scope>NUCLEOTIDE SEQUENCE [LARGE SCALE GENOMIC DNA]</scope>
</reference>
<comment type="caution">
    <text evidence="2">The sequence shown here is derived from an EMBL/GenBank/DDBJ whole genome shotgun (WGS) entry which is preliminary data.</text>
</comment>
<proteinExistence type="predicted"/>
<feature type="region of interest" description="Disordered" evidence="1">
    <location>
        <begin position="1"/>
        <end position="23"/>
    </location>
</feature>
<organism evidence="2 3">
    <name type="scientific">Genlisea aurea</name>
    <dbReference type="NCBI Taxonomy" id="192259"/>
    <lineage>
        <taxon>Eukaryota</taxon>
        <taxon>Viridiplantae</taxon>
        <taxon>Streptophyta</taxon>
        <taxon>Embryophyta</taxon>
        <taxon>Tracheophyta</taxon>
        <taxon>Spermatophyta</taxon>
        <taxon>Magnoliopsida</taxon>
        <taxon>eudicotyledons</taxon>
        <taxon>Gunneridae</taxon>
        <taxon>Pentapetalae</taxon>
        <taxon>asterids</taxon>
        <taxon>lamiids</taxon>
        <taxon>Lamiales</taxon>
        <taxon>Lentibulariaceae</taxon>
        <taxon>Genlisea</taxon>
    </lineage>
</organism>
<evidence type="ECO:0000313" key="3">
    <source>
        <dbReference type="Proteomes" id="UP000015453"/>
    </source>
</evidence>
<gene>
    <name evidence="2" type="ORF">M569_06053</name>
</gene>
<protein>
    <submittedName>
        <fullName evidence="2">Uncharacterized protein</fullName>
    </submittedName>
</protein>
<dbReference type="EMBL" id="AUSU01002474">
    <property type="protein sequence ID" value="EPS68715.1"/>
    <property type="molecule type" value="Genomic_DNA"/>
</dbReference>
<keyword evidence="3" id="KW-1185">Reference proteome</keyword>